<dbReference type="PANTHER" id="PTHR48085">
    <property type="entry name" value="CADMIUM/ZINC-TRANSPORTING ATPASE HMA2-RELATED"/>
    <property type="match status" value="1"/>
</dbReference>
<dbReference type="InterPro" id="IPR001757">
    <property type="entry name" value="P_typ_ATPase"/>
</dbReference>
<feature type="domain" description="P-type ATPase A" evidence="9">
    <location>
        <begin position="119"/>
        <end position="216"/>
    </location>
</feature>
<dbReference type="Pfam" id="PF00122">
    <property type="entry name" value="E1-E2_ATPase"/>
    <property type="match status" value="1"/>
</dbReference>
<dbReference type="InterPro" id="IPR023299">
    <property type="entry name" value="ATPase_P-typ_cyto_dom_N"/>
</dbReference>
<dbReference type="GO" id="GO:0005886">
    <property type="term" value="C:plasma membrane"/>
    <property type="evidence" value="ECO:0007669"/>
    <property type="project" value="UniProtKB-SubCell"/>
</dbReference>
<dbReference type="SUPFAM" id="SSF56784">
    <property type="entry name" value="HAD-like"/>
    <property type="match status" value="1"/>
</dbReference>
<feature type="transmembrane region" description="Helical" evidence="8">
    <location>
        <begin position="258"/>
        <end position="280"/>
    </location>
</feature>
<dbReference type="SUPFAM" id="SSF81665">
    <property type="entry name" value="Calcium ATPase, transmembrane domain M"/>
    <property type="match status" value="1"/>
</dbReference>
<dbReference type="SFLD" id="SFLDG00002">
    <property type="entry name" value="C1.7:_P-type_atpase_like"/>
    <property type="match status" value="1"/>
</dbReference>
<name>A0A7M1QZB9_9ACTO</name>
<dbReference type="GO" id="GO:0016887">
    <property type="term" value="F:ATP hydrolysis activity"/>
    <property type="evidence" value="ECO:0007669"/>
    <property type="project" value="InterPro"/>
</dbReference>
<comment type="similarity">
    <text evidence="2 8">Belongs to the cation transport ATPase (P-type) (TC 3.A.3) family. Type IB subfamily.</text>
</comment>
<dbReference type="GO" id="GO:0046872">
    <property type="term" value="F:metal ion binding"/>
    <property type="evidence" value="ECO:0007669"/>
    <property type="project" value="UniProtKB-KW"/>
</dbReference>
<dbReference type="PROSITE" id="PS00154">
    <property type="entry name" value="ATPASE_E1_E2"/>
    <property type="match status" value="1"/>
</dbReference>
<evidence type="ECO:0000256" key="7">
    <source>
        <dbReference type="ARBA" id="ARBA00023136"/>
    </source>
</evidence>
<keyword evidence="11" id="KW-1185">Reference proteome</keyword>
<dbReference type="EMBL" id="CP063213">
    <property type="protein sequence ID" value="QOR46517.1"/>
    <property type="molecule type" value="Genomic_DNA"/>
</dbReference>
<keyword evidence="4 8" id="KW-0479">Metal-binding</keyword>
<dbReference type="GO" id="GO:0005524">
    <property type="term" value="F:ATP binding"/>
    <property type="evidence" value="ECO:0007669"/>
    <property type="project" value="UniProtKB-UniRule"/>
</dbReference>
<feature type="transmembrane region" description="Helical" evidence="8">
    <location>
        <begin position="35"/>
        <end position="52"/>
    </location>
</feature>
<dbReference type="InterPro" id="IPR023298">
    <property type="entry name" value="ATPase_P-typ_TM_dom_sf"/>
</dbReference>
<comment type="subcellular location">
    <subcellularLocation>
        <location evidence="1">Cell membrane</location>
        <topology evidence="1">Multi-pass membrane protein</topology>
    </subcellularLocation>
</comment>
<feature type="transmembrane region" description="Helical" evidence="8">
    <location>
        <begin position="549"/>
        <end position="569"/>
    </location>
</feature>
<evidence type="ECO:0000256" key="8">
    <source>
        <dbReference type="RuleBase" id="RU362081"/>
    </source>
</evidence>
<dbReference type="InterPro" id="IPR008250">
    <property type="entry name" value="ATPase_P-typ_transduc_dom_A_sf"/>
</dbReference>
<dbReference type="SFLD" id="SFLDF00027">
    <property type="entry name" value="p-type_atpase"/>
    <property type="match status" value="1"/>
</dbReference>
<dbReference type="InterPro" id="IPR059000">
    <property type="entry name" value="ATPase_P-type_domA"/>
</dbReference>
<evidence type="ECO:0000256" key="6">
    <source>
        <dbReference type="ARBA" id="ARBA00022989"/>
    </source>
</evidence>
<dbReference type="NCBIfam" id="TIGR01494">
    <property type="entry name" value="ATPase_P-type"/>
    <property type="match status" value="1"/>
</dbReference>
<keyword evidence="8" id="KW-0547">Nucleotide-binding</keyword>
<evidence type="ECO:0000256" key="5">
    <source>
        <dbReference type="ARBA" id="ARBA00022967"/>
    </source>
</evidence>
<dbReference type="Proteomes" id="UP000595053">
    <property type="component" value="Chromosome"/>
</dbReference>
<dbReference type="GO" id="GO:0015086">
    <property type="term" value="F:cadmium ion transmembrane transporter activity"/>
    <property type="evidence" value="ECO:0007669"/>
    <property type="project" value="TreeGrafter"/>
</dbReference>
<dbReference type="NCBIfam" id="TIGR01512">
    <property type="entry name" value="ATPase-IB2_Cd"/>
    <property type="match status" value="1"/>
</dbReference>
<feature type="transmembrane region" description="Helical" evidence="8">
    <location>
        <begin position="233"/>
        <end position="252"/>
    </location>
</feature>
<evidence type="ECO:0000256" key="3">
    <source>
        <dbReference type="ARBA" id="ARBA00022692"/>
    </source>
</evidence>
<keyword evidence="8" id="KW-0067">ATP-binding</keyword>
<sequence>METIKTFFVRYPLVAIVVIAGLIGVVLAWTGAEPAARWVVSGVAVFIALLQLKGMVETLREGSFGIDILAVTAIVSTVAVGEYWAALVVCLMLTGGEALEDFAEHRAGAELTALLEGAPTIAYRKMGAGVEEIQVDEVEVGDRLLVRPHETVPVDARLLSERALIDESQLTGESMPVGHVKGDTLLSGSMNGSAAIEVEASATAANSQYQRIVSLVNEARESKAPFVRLADRVAVPFTLAAFVIAGLAWCFSGNPMRFAQVLVVATPCPLIIAAPVAFMAGMSRAARGGMIVKNAGTIEQIAKIKSLAFDKTGTLTRGEPEIAVVSEFDTDELIRLAASAEMFSSHPLAKAIVAAAGPGVVHPEESHDIAAQGVAATVEGKSVKVGKYGFVTGTQQGLPDRFEAGRSAIYVSVDDQLVGRFEYSDPIRPETPATLQAVKSIGIANTVMLTGDSEQAATRVAGELGIDHVRAGLLPEDKVAAVTSLGPRPVMMVGDGVNDAPVLAAADVGVAMGARGSAAAAESADVVIMLDDLTRLPRLVLVGQRTMRIAWQAIAIGVGLSVVLMILGATGMMPAFVGAWMQELVDLACILWALLAARPSKLEENLLLEVDDAEGRPTICRRLTSAQCHTAAMGDRRSLTVNLTRNRVLQRLEKCGNYE</sequence>
<dbReference type="InterPro" id="IPR051014">
    <property type="entry name" value="Cation_Transport_ATPase_IB"/>
</dbReference>
<feature type="transmembrane region" description="Helical" evidence="8">
    <location>
        <begin position="7"/>
        <end position="29"/>
    </location>
</feature>
<keyword evidence="3 8" id="KW-0812">Transmembrane</keyword>
<keyword evidence="5" id="KW-1278">Translocase</keyword>
<evidence type="ECO:0000256" key="2">
    <source>
        <dbReference type="ARBA" id="ARBA00006024"/>
    </source>
</evidence>
<dbReference type="InterPro" id="IPR044492">
    <property type="entry name" value="P_typ_ATPase_HD_dom"/>
</dbReference>
<dbReference type="Pfam" id="PF00702">
    <property type="entry name" value="Hydrolase"/>
    <property type="match status" value="1"/>
</dbReference>
<dbReference type="Gene3D" id="3.40.50.1000">
    <property type="entry name" value="HAD superfamily/HAD-like"/>
    <property type="match status" value="1"/>
</dbReference>
<dbReference type="InterPro" id="IPR018303">
    <property type="entry name" value="ATPase_P-typ_P_site"/>
</dbReference>
<gene>
    <name evidence="10" type="primary">cadA</name>
    <name evidence="10" type="ORF">INS88_04830</name>
</gene>
<protein>
    <submittedName>
        <fullName evidence="10">Cadmium-translocating P-type ATPase</fullName>
    </submittedName>
</protein>
<keyword evidence="8" id="KW-1003">Cell membrane</keyword>
<dbReference type="NCBIfam" id="TIGR01525">
    <property type="entry name" value="ATPase-IB_hvy"/>
    <property type="match status" value="1"/>
</dbReference>
<dbReference type="GO" id="GO:0019829">
    <property type="term" value="F:ATPase-coupled monoatomic cation transmembrane transporter activity"/>
    <property type="evidence" value="ECO:0007669"/>
    <property type="project" value="InterPro"/>
</dbReference>
<evidence type="ECO:0000256" key="4">
    <source>
        <dbReference type="ARBA" id="ARBA00022723"/>
    </source>
</evidence>
<proteinExistence type="inferred from homology"/>
<evidence type="ECO:0000256" key="1">
    <source>
        <dbReference type="ARBA" id="ARBA00004651"/>
    </source>
</evidence>
<dbReference type="SUPFAM" id="SSF81653">
    <property type="entry name" value="Calcium ATPase, transduction domain A"/>
    <property type="match status" value="1"/>
</dbReference>
<dbReference type="PANTHER" id="PTHR48085:SF5">
    <property type="entry name" value="CADMIUM_ZINC-TRANSPORTING ATPASE HMA4-RELATED"/>
    <property type="match status" value="1"/>
</dbReference>
<dbReference type="AlphaFoldDB" id="A0A7M1QZB9"/>
<dbReference type="InterPro" id="IPR023214">
    <property type="entry name" value="HAD_sf"/>
</dbReference>
<keyword evidence="7 8" id="KW-0472">Membrane</keyword>
<keyword evidence="6 8" id="KW-1133">Transmembrane helix</keyword>
<evidence type="ECO:0000313" key="10">
    <source>
        <dbReference type="EMBL" id="QOR46517.1"/>
    </source>
</evidence>
<accession>A0A7M1QZB9</accession>
<evidence type="ECO:0000313" key="11">
    <source>
        <dbReference type="Proteomes" id="UP000595053"/>
    </source>
</evidence>
<dbReference type="Gene3D" id="2.70.150.10">
    <property type="entry name" value="Calcium-transporting ATPase, cytoplasmic transduction domain A"/>
    <property type="match status" value="1"/>
</dbReference>
<dbReference type="InterPro" id="IPR036412">
    <property type="entry name" value="HAD-like_sf"/>
</dbReference>
<dbReference type="PRINTS" id="PR00119">
    <property type="entry name" value="CATATPASE"/>
</dbReference>
<evidence type="ECO:0000259" key="9">
    <source>
        <dbReference type="Pfam" id="PF00122"/>
    </source>
</evidence>
<organism evidence="10 11">
    <name type="scientific">Trueperella pecoris</name>
    <dbReference type="NCBI Taxonomy" id="2733571"/>
    <lineage>
        <taxon>Bacteria</taxon>
        <taxon>Bacillati</taxon>
        <taxon>Actinomycetota</taxon>
        <taxon>Actinomycetes</taxon>
        <taxon>Actinomycetales</taxon>
        <taxon>Actinomycetaceae</taxon>
        <taxon>Trueperella</taxon>
    </lineage>
</organism>
<dbReference type="SFLD" id="SFLDS00003">
    <property type="entry name" value="Haloacid_Dehalogenase"/>
    <property type="match status" value="1"/>
</dbReference>
<dbReference type="Gene3D" id="3.40.1110.10">
    <property type="entry name" value="Calcium-transporting ATPase, cytoplasmic domain N"/>
    <property type="match status" value="1"/>
</dbReference>
<dbReference type="InterPro" id="IPR027256">
    <property type="entry name" value="P-typ_ATPase_IB"/>
</dbReference>
<dbReference type="RefSeq" id="WP_197551705.1">
    <property type="nucleotide sequence ID" value="NZ_CP063213.1"/>
</dbReference>
<reference evidence="10 11" key="1">
    <citation type="submission" date="2020-10" db="EMBL/GenBank/DDBJ databases">
        <title>Trueperella pecoris sp. nov. isolated from bovine and porcine specimens.</title>
        <authorList>
            <person name="Schoenecker L."/>
            <person name="Schnydrig P."/>
            <person name="Brodard I."/>
            <person name="Thomann A."/>
            <person name="Hemphill A."/>
            <person name="Rodriguez-Campos S."/>
            <person name="Perreten V."/>
            <person name="Jores J."/>
            <person name="Kittl S."/>
        </authorList>
    </citation>
    <scope>NUCLEOTIDE SEQUENCE [LARGE SCALE GENOMIC DNA]</scope>
    <source>
        <strain evidence="10 11">15A0121</strain>
    </source>
</reference>